<evidence type="ECO:0000313" key="7">
    <source>
        <dbReference type="Proteomes" id="UP000221384"/>
    </source>
</evidence>
<evidence type="ECO:0000256" key="1">
    <source>
        <dbReference type="ARBA" id="ARBA00011028"/>
    </source>
</evidence>
<dbReference type="PANTHER" id="PTHR42953">
    <property type="entry name" value="HIGH-AFFINITY ZINC UPTAKE SYSTEM PROTEIN ZNUA-RELATED"/>
    <property type="match status" value="1"/>
</dbReference>
<dbReference type="RefSeq" id="WP_099334911.1">
    <property type="nucleotide sequence ID" value="NZ_CP042812.1"/>
</dbReference>
<accession>A0ABX4LNL5</accession>
<comment type="caution">
    <text evidence="6">The sequence shown here is derived from an EMBL/GenBank/DDBJ whole genome shotgun (WGS) entry which is preliminary data.</text>
</comment>
<evidence type="ECO:0000256" key="5">
    <source>
        <dbReference type="SAM" id="SignalP"/>
    </source>
</evidence>
<gene>
    <name evidence="6" type="ORF">CPG37_10440</name>
</gene>
<feature type="signal peptide" evidence="5">
    <location>
        <begin position="1"/>
        <end position="17"/>
    </location>
</feature>
<dbReference type="InterPro" id="IPR050492">
    <property type="entry name" value="Bact_metal-bind_prot9"/>
</dbReference>
<feature type="compositionally biased region" description="Basic and acidic residues" evidence="4">
    <location>
        <begin position="107"/>
        <end position="156"/>
    </location>
</feature>
<dbReference type="Proteomes" id="UP000221384">
    <property type="component" value="Unassembled WGS sequence"/>
</dbReference>
<keyword evidence="2" id="KW-0813">Transport</keyword>
<evidence type="ECO:0000313" key="6">
    <source>
        <dbReference type="EMBL" id="PHO09160.1"/>
    </source>
</evidence>
<dbReference type="Pfam" id="PF01297">
    <property type="entry name" value="ZnuA"/>
    <property type="match status" value="1"/>
</dbReference>
<evidence type="ECO:0000256" key="3">
    <source>
        <dbReference type="ARBA" id="ARBA00022729"/>
    </source>
</evidence>
<dbReference type="EMBL" id="NWVW01000013">
    <property type="protein sequence ID" value="PHO09160.1"/>
    <property type="molecule type" value="Genomic_DNA"/>
</dbReference>
<reference evidence="6 7" key="1">
    <citation type="submission" date="2017-09" db="EMBL/GenBank/DDBJ databases">
        <authorList>
            <person name="Perez-Cataluna A."/>
            <person name="Figueras M.J."/>
            <person name="Salas-Masso N."/>
        </authorList>
    </citation>
    <scope>NUCLEOTIDE SEQUENCE [LARGE SCALE GENOMIC DNA]</scope>
    <source>
        <strain evidence="6 7">F138-33</strain>
    </source>
</reference>
<keyword evidence="7" id="KW-1185">Reference proteome</keyword>
<name>A0ABX4LNL5_9BACT</name>
<feature type="chain" id="PRO_5046876736" evidence="5">
    <location>
        <begin position="18"/>
        <end position="316"/>
    </location>
</feature>
<organism evidence="6 7">
    <name type="scientific">Malaciobacter canalis</name>
    <dbReference type="NCBI Taxonomy" id="1912871"/>
    <lineage>
        <taxon>Bacteria</taxon>
        <taxon>Pseudomonadati</taxon>
        <taxon>Campylobacterota</taxon>
        <taxon>Epsilonproteobacteria</taxon>
        <taxon>Campylobacterales</taxon>
        <taxon>Arcobacteraceae</taxon>
        <taxon>Malaciobacter</taxon>
    </lineage>
</organism>
<dbReference type="Gene3D" id="3.40.50.1980">
    <property type="entry name" value="Nitrogenase molybdenum iron protein domain"/>
    <property type="match status" value="3"/>
</dbReference>
<evidence type="ECO:0000256" key="2">
    <source>
        <dbReference type="ARBA" id="ARBA00022448"/>
    </source>
</evidence>
<proteinExistence type="inferred from homology"/>
<dbReference type="PANTHER" id="PTHR42953:SF3">
    <property type="entry name" value="HIGH-AFFINITY ZINC UPTAKE SYSTEM PROTEIN ZNUA"/>
    <property type="match status" value="1"/>
</dbReference>
<keyword evidence="3 5" id="KW-0732">Signal</keyword>
<dbReference type="InterPro" id="IPR006127">
    <property type="entry name" value="ZnuA-like"/>
</dbReference>
<sequence length="316" mass="36595">MKKLFIAILALSSVVFAKEVTVSILPQKYIVEKIAKDKIDVNVMVKPGFSPATYEPKTSQMRKLAKSEVYFAIGVPFEKVWLEKFKNTNENLNIIDTSVGIKKLPMAKHEHHDEDEHDHEAHHEEEHDEHAHHEDEHDHDEHHEHENEHESHEHTGLDPHIWLDPILVKTQAKNVYKTLVDIDSKNKDFYKKNYENFIKELDGLYLEIKTILKPVKHKAFMVFHPSWGYFAKRFDLEQIAVEVQGKEPKPNQLVELINEAKEHNIKVVFVAPQFSQKSAKVIASNIKGDAVVMNPLEENLKESLIKTAKQIVSSYK</sequence>
<protein>
    <submittedName>
        <fullName evidence="6">Cation ABC transporter substrate-binding protein</fullName>
    </submittedName>
</protein>
<evidence type="ECO:0000256" key="4">
    <source>
        <dbReference type="SAM" id="MobiDB-lite"/>
    </source>
</evidence>
<feature type="region of interest" description="Disordered" evidence="4">
    <location>
        <begin position="106"/>
        <end position="156"/>
    </location>
</feature>
<comment type="similarity">
    <text evidence="1">Belongs to the bacterial solute-binding protein 9 family.</text>
</comment>
<dbReference type="SUPFAM" id="SSF53807">
    <property type="entry name" value="Helical backbone' metal receptor"/>
    <property type="match status" value="1"/>
</dbReference>